<organism evidence="5 6">
    <name type="scientific">Leifsonia aquatica</name>
    <name type="common">Corynebacterium aquaticum</name>
    <dbReference type="NCBI Taxonomy" id="144185"/>
    <lineage>
        <taxon>Bacteria</taxon>
        <taxon>Bacillati</taxon>
        <taxon>Actinomycetota</taxon>
        <taxon>Actinomycetes</taxon>
        <taxon>Micrococcales</taxon>
        <taxon>Microbacteriaceae</taxon>
        <taxon>Leifsonia</taxon>
    </lineage>
</organism>
<comment type="subunit">
    <text evidence="2">Homotetramer.</text>
</comment>
<dbReference type="AlphaFoldDB" id="A0A7W4V020"/>
<dbReference type="GO" id="GO:0009295">
    <property type="term" value="C:nucleoid"/>
    <property type="evidence" value="ECO:0007669"/>
    <property type="project" value="TreeGrafter"/>
</dbReference>
<dbReference type="Proteomes" id="UP000538196">
    <property type="component" value="Unassembled WGS sequence"/>
</dbReference>
<reference evidence="5 6" key="1">
    <citation type="submission" date="2020-08" db="EMBL/GenBank/DDBJ databases">
        <title>Sequencing the genomes of 1000 actinobacteria strains.</title>
        <authorList>
            <person name="Klenk H.-P."/>
        </authorList>
    </citation>
    <scope>NUCLEOTIDE SEQUENCE [LARGE SCALE GENOMIC DNA]</scope>
    <source>
        <strain evidence="5 6">DSM 20146</strain>
    </source>
</reference>
<dbReference type="PROSITE" id="PS50935">
    <property type="entry name" value="SSB"/>
    <property type="match status" value="1"/>
</dbReference>
<dbReference type="Gene3D" id="2.40.50.140">
    <property type="entry name" value="Nucleic acid-binding proteins"/>
    <property type="match status" value="1"/>
</dbReference>
<name>A0A7W4V020_LEIAQ</name>
<dbReference type="GO" id="GO:0003697">
    <property type="term" value="F:single-stranded DNA binding"/>
    <property type="evidence" value="ECO:0007669"/>
    <property type="project" value="UniProtKB-UniRule"/>
</dbReference>
<evidence type="ECO:0000256" key="4">
    <source>
        <dbReference type="SAM" id="MobiDB-lite"/>
    </source>
</evidence>
<accession>A0A7W4V020</accession>
<dbReference type="EMBL" id="JACHVP010000006">
    <property type="protein sequence ID" value="MBB2969312.1"/>
    <property type="molecule type" value="Genomic_DNA"/>
</dbReference>
<proteinExistence type="inferred from homology"/>
<evidence type="ECO:0000256" key="2">
    <source>
        <dbReference type="HAMAP-Rule" id="MF_00984"/>
    </source>
</evidence>
<sequence length="148" mass="15826">MSTRVPISIEGNLVADPDYGESQNGTKFAKFTVAVTDRKLEDGKWVDGDTQYHRTTVFGRTAENVRASLAKGDTVIVNGNLEFRHWTDQATGEPRAATEVVADSVGPSLRYTTAEVTRRVPKADGLDASATGPSSDARTPQAASATIN</sequence>
<comment type="caution">
    <text evidence="5">The sequence shown here is derived from an EMBL/GenBank/DDBJ whole genome shotgun (WGS) entry which is preliminary data.</text>
</comment>
<comment type="caution">
    <text evidence="2">Lacks conserved residue(s) required for the propagation of feature annotation.</text>
</comment>
<gene>
    <name evidence="5" type="ORF">FHX33_004095</name>
</gene>
<evidence type="ECO:0000313" key="6">
    <source>
        <dbReference type="Proteomes" id="UP000538196"/>
    </source>
</evidence>
<dbReference type="PANTHER" id="PTHR10302:SF27">
    <property type="entry name" value="SINGLE-STRANDED DNA-BINDING PROTEIN"/>
    <property type="match status" value="1"/>
</dbReference>
<dbReference type="InterPro" id="IPR011344">
    <property type="entry name" value="ssDNA-bd"/>
</dbReference>
<protein>
    <recommendedName>
        <fullName evidence="2 3">Single-stranded DNA-binding protein</fullName>
        <shortName evidence="2">SSB</shortName>
    </recommendedName>
</protein>
<dbReference type="InterPro" id="IPR012340">
    <property type="entry name" value="NA-bd_OB-fold"/>
</dbReference>
<dbReference type="Pfam" id="PF00436">
    <property type="entry name" value="SSB"/>
    <property type="match status" value="1"/>
</dbReference>
<dbReference type="HAMAP" id="MF_00984">
    <property type="entry name" value="SSB"/>
    <property type="match status" value="1"/>
</dbReference>
<feature type="region of interest" description="Disordered" evidence="4">
    <location>
        <begin position="115"/>
        <end position="148"/>
    </location>
</feature>
<keyword evidence="1 2" id="KW-0238">DNA-binding</keyword>
<evidence type="ECO:0000313" key="5">
    <source>
        <dbReference type="EMBL" id="MBB2969312.1"/>
    </source>
</evidence>
<dbReference type="InterPro" id="IPR000424">
    <property type="entry name" value="Primosome_PriB/ssb"/>
</dbReference>
<dbReference type="PANTHER" id="PTHR10302">
    <property type="entry name" value="SINGLE-STRANDED DNA-BINDING PROTEIN"/>
    <property type="match status" value="1"/>
</dbReference>
<dbReference type="RefSeq" id="WP_021758341.1">
    <property type="nucleotide sequence ID" value="NZ_JACHVP010000006.1"/>
</dbReference>
<keyword evidence="6" id="KW-1185">Reference proteome</keyword>
<evidence type="ECO:0000256" key="3">
    <source>
        <dbReference type="RuleBase" id="RU000524"/>
    </source>
</evidence>
<dbReference type="NCBIfam" id="TIGR00621">
    <property type="entry name" value="ssb"/>
    <property type="match status" value="1"/>
</dbReference>
<feature type="compositionally biased region" description="Polar residues" evidence="4">
    <location>
        <begin position="131"/>
        <end position="148"/>
    </location>
</feature>
<evidence type="ECO:0000256" key="1">
    <source>
        <dbReference type="ARBA" id="ARBA00023125"/>
    </source>
</evidence>
<dbReference type="SUPFAM" id="SSF50249">
    <property type="entry name" value="Nucleic acid-binding proteins"/>
    <property type="match status" value="1"/>
</dbReference>
<dbReference type="GO" id="GO:0006260">
    <property type="term" value="P:DNA replication"/>
    <property type="evidence" value="ECO:0007669"/>
    <property type="project" value="InterPro"/>
</dbReference>
<feature type="compositionally biased region" description="Basic and acidic residues" evidence="4">
    <location>
        <begin position="116"/>
        <end position="125"/>
    </location>
</feature>
<dbReference type="CDD" id="cd04496">
    <property type="entry name" value="SSB_OBF"/>
    <property type="match status" value="1"/>
</dbReference>